<accession>A0A8S4R836</accession>
<protein>
    <submittedName>
        <fullName evidence="2">Jg717 protein</fullName>
    </submittedName>
</protein>
<sequence length="85" mass="9651">MKPMIGGGENQRYHQRQQSPPSHHNDLQQSPTSPERNRRQLHQGSISLQKTIITISTVEYGLSLSKPPLSHNVILIQDDQETLLD</sequence>
<feature type="compositionally biased region" description="Polar residues" evidence="1">
    <location>
        <begin position="16"/>
        <end position="34"/>
    </location>
</feature>
<evidence type="ECO:0000313" key="2">
    <source>
        <dbReference type="EMBL" id="CAH2233031.1"/>
    </source>
</evidence>
<evidence type="ECO:0000256" key="1">
    <source>
        <dbReference type="SAM" id="MobiDB-lite"/>
    </source>
</evidence>
<dbReference type="Proteomes" id="UP000838756">
    <property type="component" value="Unassembled WGS sequence"/>
</dbReference>
<evidence type="ECO:0000313" key="3">
    <source>
        <dbReference type="Proteomes" id="UP000838756"/>
    </source>
</evidence>
<comment type="caution">
    <text evidence="2">The sequence shown here is derived from an EMBL/GenBank/DDBJ whole genome shotgun (WGS) entry which is preliminary data.</text>
</comment>
<keyword evidence="3" id="KW-1185">Reference proteome</keyword>
<organism evidence="2 3">
    <name type="scientific">Pararge aegeria aegeria</name>
    <dbReference type="NCBI Taxonomy" id="348720"/>
    <lineage>
        <taxon>Eukaryota</taxon>
        <taxon>Metazoa</taxon>
        <taxon>Ecdysozoa</taxon>
        <taxon>Arthropoda</taxon>
        <taxon>Hexapoda</taxon>
        <taxon>Insecta</taxon>
        <taxon>Pterygota</taxon>
        <taxon>Neoptera</taxon>
        <taxon>Endopterygota</taxon>
        <taxon>Lepidoptera</taxon>
        <taxon>Glossata</taxon>
        <taxon>Ditrysia</taxon>
        <taxon>Papilionoidea</taxon>
        <taxon>Nymphalidae</taxon>
        <taxon>Satyrinae</taxon>
        <taxon>Satyrini</taxon>
        <taxon>Parargina</taxon>
        <taxon>Pararge</taxon>
    </lineage>
</organism>
<dbReference type="AlphaFoldDB" id="A0A8S4R836"/>
<proteinExistence type="predicted"/>
<dbReference type="EMBL" id="CAKXAJ010024935">
    <property type="protein sequence ID" value="CAH2233031.1"/>
    <property type="molecule type" value="Genomic_DNA"/>
</dbReference>
<feature type="region of interest" description="Disordered" evidence="1">
    <location>
        <begin position="1"/>
        <end position="46"/>
    </location>
</feature>
<reference evidence="2" key="1">
    <citation type="submission" date="2022-03" db="EMBL/GenBank/DDBJ databases">
        <authorList>
            <person name="Lindestad O."/>
        </authorList>
    </citation>
    <scope>NUCLEOTIDE SEQUENCE</scope>
</reference>
<gene>
    <name evidence="2" type="primary">jg717</name>
    <name evidence="2" type="ORF">PAEG_LOCUS11188</name>
</gene>
<name>A0A8S4R836_9NEOP</name>